<accession>A0AAD5EJK6</accession>
<proteinExistence type="predicted"/>
<dbReference type="Proteomes" id="UP001206595">
    <property type="component" value="Unassembled WGS sequence"/>
</dbReference>
<evidence type="ECO:0000313" key="2">
    <source>
        <dbReference type="EMBL" id="KAI8583555.1"/>
    </source>
</evidence>
<dbReference type="AlphaFoldDB" id="A0AAD5EJK6"/>
<dbReference type="RefSeq" id="XP_051448559.1">
    <property type="nucleotide sequence ID" value="XM_051585773.1"/>
</dbReference>
<reference evidence="2" key="2">
    <citation type="journal article" date="2022" name="Proc. Natl. Acad. Sci. U.S.A.">
        <title>Diploid-dominant life cycles characterize the early evolution of Fungi.</title>
        <authorList>
            <person name="Amses K.R."/>
            <person name="Simmons D.R."/>
            <person name="Longcore J.E."/>
            <person name="Mondo S.J."/>
            <person name="Seto K."/>
            <person name="Jeronimo G.H."/>
            <person name="Bonds A.E."/>
            <person name="Quandt C.A."/>
            <person name="Davis W.J."/>
            <person name="Chang Y."/>
            <person name="Federici B.A."/>
            <person name="Kuo A."/>
            <person name="LaButti K."/>
            <person name="Pangilinan J."/>
            <person name="Andreopoulos W."/>
            <person name="Tritt A."/>
            <person name="Riley R."/>
            <person name="Hundley H."/>
            <person name="Johnson J."/>
            <person name="Lipzen A."/>
            <person name="Barry K."/>
            <person name="Lang B.F."/>
            <person name="Cuomo C.A."/>
            <person name="Buchler N.E."/>
            <person name="Grigoriev I.V."/>
            <person name="Spatafora J.W."/>
            <person name="Stajich J.E."/>
            <person name="James T.Y."/>
        </authorList>
    </citation>
    <scope>NUCLEOTIDE SEQUENCE</scope>
    <source>
        <strain evidence="2">AG</strain>
    </source>
</reference>
<keyword evidence="3" id="KW-1185">Reference proteome</keyword>
<evidence type="ECO:0000313" key="3">
    <source>
        <dbReference type="Proteomes" id="UP001206595"/>
    </source>
</evidence>
<feature type="signal peptide" evidence="1">
    <location>
        <begin position="1"/>
        <end position="24"/>
    </location>
</feature>
<reference evidence="2" key="1">
    <citation type="submission" date="2021-06" db="EMBL/GenBank/DDBJ databases">
        <authorList>
            <consortium name="DOE Joint Genome Institute"/>
            <person name="Mondo S.J."/>
            <person name="Amses K.R."/>
            <person name="Simmons D.R."/>
            <person name="Longcore J.E."/>
            <person name="Seto K."/>
            <person name="Alves G.H."/>
            <person name="Bonds A.E."/>
            <person name="Quandt C.A."/>
            <person name="Davis W.J."/>
            <person name="Chang Y."/>
            <person name="Letcher P.M."/>
            <person name="Powell M.J."/>
            <person name="Kuo A."/>
            <person name="Labutti K."/>
            <person name="Pangilinan J."/>
            <person name="Andreopoulos W."/>
            <person name="Tritt A."/>
            <person name="Riley R."/>
            <person name="Hundley H."/>
            <person name="Johnson J."/>
            <person name="Lipzen A."/>
            <person name="Barry K."/>
            <person name="Berbee M.L."/>
            <person name="Buchler N.E."/>
            <person name="Grigoriev I.V."/>
            <person name="Spatafora J.W."/>
            <person name="Stajich J.E."/>
            <person name="James T.Y."/>
        </authorList>
    </citation>
    <scope>NUCLEOTIDE SEQUENCE</scope>
    <source>
        <strain evidence="2">AG</strain>
    </source>
</reference>
<evidence type="ECO:0008006" key="4">
    <source>
        <dbReference type="Google" id="ProtNLM"/>
    </source>
</evidence>
<comment type="caution">
    <text evidence="2">The sequence shown here is derived from an EMBL/GenBank/DDBJ whole genome shotgun (WGS) entry which is preliminary data.</text>
</comment>
<dbReference type="GeneID" id="75911121"/>
<feature type="chain" id="PRO_5041971713" description="Secreted protein" evidence="1">
    <location>
        <begin position="25"/>
        <end position="88"/>
    </location>
</feature>
<keyword evidence="1" id="KW-0732">Signal</keyword>
<dbReference type="EMBL" id="MU620895">
    <property type="protein sequence ID" value="KAI8583555.1"/>
    <property type="molecule type" value="Genomic_DNA"/>
</dbReference>
<organism evidence="2 3">
    <name type="scientific">Umbelopsis ramanniana AG</name>
    <dbReference type="NCBI Taxonomy" id="1314678"/>
    <lineage>
        <taxon>Eukaryota</taxon>
        <taxon>Fungi</taxon>
        <taxon>Fungi incertae sedis</taxon>
        <taxon>Mucoromycota</taxon>
        <taxon>Mucoromycotina</taxon>
        <taxon>Umbelopsidomycetes</taxon>
        <taxon>Umbelopsidales</taxon>
        <taxon>Umbelopsidaceae</taxon>
        <taxon>Umbelopsis</taxon>
    </lineage>
</organism>
<protein>
    <recommendedName>
        <fullName evidence="4">Secreted protein</fullName>
    </recommendedName>
</protein>
<evidence type="ECO:0000256" key="1">
    <source>
        <dbReference type="SAM" id="SignalP"/>
    </source>
</evidence>
<gene>
    <name evidence="2" type="ORF">K450DRAFT_221698</name>
</gene>
<name>A0AAD5EJK6_UMBRA</name>
<sequence length="88" mass="9701">MIGVGGVKCSISFLLALLFTCTPSHRRIRIQPLTHTCSSIHHPSGQKLQKLAGPAAKFGRNLTCRLLHMVNHLSLISRQSSWLPCDLV</sequence>